<feature type="transmembrane region" description="Helical" evidence="1">
    <location>
        <begin position="383"/>
        <end position="402"/>
    </location>
</feature>
<dbReference type="EMBL" id="LN890655">
    <property type="protein sequence ID" value="CUS04940.2"/>
    <property type="molecule type" value="Genomic_DNA"/>
</dbReference>
<feature type="transmembrane region" description="Helical" evidence="1">
    <location>
        <begin position="102"/>
        <end position="119"/>
    </location>
</feature>
<keyword evidence="1" id="KW-0472">Membrane</keyword>
<reference evidence="2" key="1">
    <citation type="submission" date="2016-01" db="EMBL/GenBank/DDBJ databases">
        <authorList>
            <person name="Mcilroy J.S."/>
            <person name="Karst M S."/>
            <person name="Albertsen M."/>
        </authorList>
    </citation>
    <scope>NUCLEOTIDE SEQUENCE</scope>
    <source>
        <strain evidence="2">Cfx-K</strain>
    </source>
</reference>
<feature type="transmembrane region" description="Helical" evidence="1">
    <location>
        <begin position="561"/>
        <end position="583"/>
    </location>
</feature>
<gene>
    <name evidence="2" type="ORF">CFX0092_A3062</name>
</gene>
<feature type="transmembrane region" description="Helical" evidence="1">
    <location>
        <begin position="301"/>
        <end position="333"/>
    </location>
</feature>
<feature type="transmembrane region" description="Helical" evidence="1">
    <location>
        <begin position="494"/>
        <end position="512"/>
    </location>
</feature>
<accession>A0A160T7R9</accession>
<feature type="transmembrane region" description="Helical" evidence="1">
    <location>
        <begin position="6"/>
        <end position="25"/>
    </location>
</feature>
<feature type="transmembrane region" description="Helical" evidence="1">
    <location>
        <begin position="414"/>
        <end position="435"/>
    </location>
</feature>
<feature type="transmembrane region" description="Helical" evidence="1">
    <location>
        <begin position="223"/>
        <end position="243"/>
    </location>
</feature>
<dbReference type="KEGG" id="pbf:CFX0092_A3062"/>
<feature type="transmembrane region" description="Helical" evidence="1">
    <location>
        <begin position="345"/>
        <end position="363"/>
    </location>
</feature>
<name>A0A160T7R9_9CHLR</name>
<dbReference type="RefSeq" id="WP_095044210.1">
    <property type="nucleotide sequence ID" value="NZ_LN890655.1"/>
</dbReference>
<evidence type="ECO:0000313" key="3">
    <source>
        <dbReference type="Proteomes" id="UP000215027"/>
    </source>
</evidence>
<evidence type="ECO:0000256" key="1">
    <source>
        <dbReference type="SAM" id="Phobius"/>
    </source>
</evidence>
<dbReference type="OrthoDB" id="5480206at2"/>
<dbReference type="AlphaFoldDB" id="A0A160T7R9"/>
<organism evidence="2 3">
    <name type="scientific">Candidatus Promineifilum breve</name>
    <dbReference type="NCBI Taxonomy" id="1806508"/>
    <lineage>
        <taxon>Bacteria</taxon>
        <taxon>Bacillati</taxon>
        <taxon>Chloroflexota</taxon>
        <taxon>Ardenticatenia</taxon>
        <taxon>Candidatus Promineifilales</taxon>
        <taxon>Candidatus Promineifilaceae</taxon>
        <taxon>Candidatus Promineifilum</taxon>
    </lineage>
</organism>
<keyword evidence="3" id="KW-1185">Reference proteome</keyword>
<feature type="transmembrane region" description="Helical" evidence="1">
    <location>
        <begin position="250"/>
        <end position="268"/>
    </location>
</feature>
<feature type="transmembrane region" description="Helical" evidence="1">
    <location>
        <begin position="466"/>
        <end position="487"/>
    </location>
</feature>
<proteinExistence type="predicted"/>
<evidence type="ECO:0000313" key="2">
    <source>
        <dbReference type="EMBL" id="CUS04940.2"/>
    </source>
</evidence>
<keyword evidence="1" id="KW-0812">Transmembrane</keyword>
<protein>
    <submittedName>
        <fullName evidence="2">Uncharacterized protein</fullName>
    </submittedName>
</protein>
<feature type="transmembrane region" description="Helical" evidence="1">
    <location>
        <begin position="524"/>
        <end position="541"/>
    </location>
</feature>
<feature type="transmembrane region" description="Helical" evidence="1">
    <location>
        <begin position="37"/>
        <end position="55"/>
    </location>
</feature>
<keyword evidence="1" id="KW-1133">Transmembrane helix</keyword>
<dbReference type="Proteomes" id="UP000215027">
    <property type="component" value="Chromosome I"/>
</dbReference>
<feature type="transmembrane region" description="Helical" evidence="1">
    <location>
        <begin position="61"/>
        <end position="82"/>
    </location>
</feature>
<sequence>MPEWFFGALLVGLIVAGGMLAVRLFLPRGAPLHPTHLFAGLALGLIVTGWLALVLAELNRFFLGALLAILVVGVAALLLWSWRRRGGDALAPPAPEAPLARWEWAMLAVWLAAAAWLFFRPHEYVYGGADAGVYISLGAEIAQHGGFRIDDGTLAGLSPEMRAAVLRPLPDTPGAAAYLLPGFYVSDAAAGRLIPQFYPQHPVWQAVAFAVAGGMDDAAGIDAQLLLTGLWMALGTLAVYLTARDLGGPVVGALALAGLSLSALQVWFGRYPTSEALTQFLLWVGVWSGGRWLGDRSPTRLWAFLAGCALGAVFLTRIDALVLLPVFALVLVWRWARGWARADNWFAIPFVALVVQSLLHGYFLSGPYFYETVGYGLLLLTRLWPLLLVAIFIGGAGLWWLARLTARRGAPERWRRPILGGLVAALLLYALYGWFLRPILPAVLSRPDFFSGGQIPVTNHENWLRLGWYLSPLGVWLGVLGGCLLLWRVERRTLLVVAIGWLFAVVYLWNISANPHHIYVMRRYAPVVAPFFVLGAAYLLGRWPLDRAGWAGYEARAGRRLPYPLGPVLLAAAAVVWLAGLGWSARGFVSQVDHAGLAGQLDQLAGRLPDGAVLLFNDQSPVGQGDVWGTPLRFIYGHDAFALRQPPATVAAPLVESIKTWQNSGRPVVWVGDSAWLDDQQIAYRTEQITLQSERLESSYDHKPTAIWVETVLLTLNYLQAE</sequence>